<dbReference type="GO" id="GO:0003677">
    <property type="term" value="F:DNA binding"/>
    <property type="evidence" value="ECO:0007669"/>
    <property type="project" value="UniProtKB-KW"/>
</dbReference>
<dbReference type="SMART" id="SM00347">
    <property type="entry name" value="HTH_MARR"/>
    <property type="match status" value="1"/>
</dbReference>
<dbReference type="EMBL" id="FNHG01000009">
    <property type="protein sequence ID" value="SDM34238.1"/>
    <property type="molecule type" value="Genomic_DNA"/>
</dbReference>
<dbReference type="PANTHER" id="PTHR33164">
    <property type="entry name" value="TRANSCRIPTIONAL REGULATOR, MARR FAMILY"/>
    <property type="match status" value="1"/>
</dbReference>
<keyword evidence="2" id="KW-0238">DNA-binding</keyword>
<dbReference type="STRING" id="144026.SAMN04488568_10992"/>
<dbReference type="PANTHER" id="PTHR33164:SF57">
    <property type="entry name" value="MARR-FAMILY TRANSCRIPTIONAL REGULATOR"/>
    <property type="match status" value="1"/>
</dbReference>
<organism evidence="2 3">
    <name type="scientific">Maricaulis salignorans</name>
    <dbReference type="NCBI Taxonomy" id="144026"/>
    <lineage>
        <taxon>Bacteria</taxon>
        <taxon>Pseudomonadati</taxon>
        <taxon>Pseudomonadota</taxon>
        <taxon>Alphaproteobacteria</taxon>
        <taxon>Maricaulales</taxon>
        <taxon>Maricaulaceae</taxon>
        <taxon>Maricaulis</taxon>
    </lineage>
</organism>
<dbReference type="SUPFAM" id="SSF46785">
    <property type="entry name" value="Winged helix' DNA-binding domain"/>
    <property type="match status" value="1"/>
</dbReference>
<keyword evidence="3" id="KW-1185">Reference proteome</keyword>
<dbReference type="InterPro" id="IPR036388">
    <property type="entry name" value="WH-like_DNA-bd_sf"/>
</dbReference>
<dbReference type="CDD" id="cd00090">
    <property type="entry name" value="HTH_ARSR"/>
    <property type="match status" value="1"/>
</dbReference>
<dbReference type="InterPro" id="IPR039422">
    <property type="entry name" value="MarR/SlyA-like"/>
</dbReference>
<gene>
    <name evidence="2" type="ORF">SAMN04488568_10992</name>
</gene>
<accession>A0A1G9SFI0</accession>
<dbReference type="AlphaFoldDB" id="A0A1G9SFI0"/>
<dbReference type="RefSeq" id="WP_091769837.1">
    <property type="nucleotide sequence ID" value="NZ_FNHG01000009.1"/>
</dbReference>
<dbReference type="OrthoDB" id="6057486at2"/>
<dbReference type="GO" id="GO:0003700">
    <property type="term" value="F:DNA-binding transcription factor activity"/>
    <property type="evidence" value="ECO:0007669"/>
    <property type="project" value="InterPro"/>
</dbReference>
<dbReference type="Pfam" id="PF12802">
    <property type="entry name" value="MarR_2"/>
    <property type="match status" value="1"/>
</dbReference>
<evidence type="ECO:0000313" key="3">
    <source>
        <dbReference type="Proteomes" id="UP000199759"/>
    </source>
</evidence>
<dbReference type="GO" id="GO:0006950">
    <property type="term" value="P:response to stress"/>
    <property type="evidence" value="ECO:0007669"/>
    <property type="project" value="TreeGrafter"/>
</dbReference>
<dbReference type="Proteomes" id="UP000199759">
    <property type="component" value="Unassembled WGS sequence"/>
</dbReference>
<reference evidence="2 3" key="1">
    <citation type="submission" date="2016-10" db="EMBL/GenBank/DDBJ databases">
        <authorList>
            <person name="de Groot N.N."/>
        </authorList>
    </citation>
    <scope>NUCLEOTIDE SEQUENCE [LARGE SCALE GENOMIC DNA]</scope>
    <source>
        <strain evidence="2 3">DSM 16077</strain>
    </source>
</reference>
<sequence>MKDFQDIAHGKYAPGFFGLLALRVVGDIEADGGILMRRLGLAVPPRSVSALLLLADGPLSVTEIAQQVGMTHAAVIKNVRKLLELGLAERGEDEHDDRRKPLHLTAAGVERAAAVARFMREAANVYQALFDEIGIDMFEGMTRMEQALKRKSFAARFNLPDAETR</sequence>
<dbReference type="InterPro" id="IPR000835">
    <property type="entry name" value="HTH_MarR-typ"/>
</dbReference>
<dbReference type="InterPro" id="IPR036390">
    <property type="entry name" value="WH_DNA-bd_sf"/>
</dbReference>
<dbReference type="InterPro" id="IPR011991">
    <property type="entry name" value="ArsR-like_HTH"/>
</dbReference>
<protein>
    <submittedName>
        <fullName evidence="2">DNA-binding transcriptional regulator, MarR family</fullName>
    </submittedName>
</protein>
<name>A0A1G9SFI0_9PROT</name>
<proteinExistence type="predicted"/>
<evidence type="ECO:0000259" key="1">
    <source>
        <dbReference type="SMART" id="SM00347"/>
    </source>
</evidence>
<feature type="domain" description="HTH marR-type" evidence="1">
    <location>
        <begin position="34"/>
        <end position="138"/>
    </location>
</feature>
<dbReference type="Gene3D" id="1.10.10.10">
    <property type="entry name" value="Winged helix-like DNA-binding domain superfamily/Winged helix DNA-binding domain"/>
    <property type="match status" value="1"/>
</dbReference>
<evidence type="ECO:0000313" key="2">
    <source>
        <dbReference type="EMBL" id="SDM34238.1"/>
    </source>
</evidence>